<feature type="domain" description="MADS-box" evidence="7">
    <location>
        <begin position="3"/>
        <end position="48"/>
    </location>
</feature>
<dbReference type="PROSITE" id="PS50066">
    <property type="entry name" value="MADS_BOX_2"/>
    <property type="match status" value="1"/>
</dbReference>
<dbReference type="InterPro" id="IPR002100">
    <property type="entry name" value="TF_MADSbox"/>
</dbReference>
<evidence type="ECO:0000256" key="4">
    <source>
        <dbReference type="ARBA" id="ARBA00023163"/>
    </source>
</evidence>
<reference evidence="8" key="1">
    <citation type="journal article" date="2014" name="Nat. Commun.">
        <title>The emerging biofuel crop Camelina sativa retains a highly undifferentiated hexaploid genome structure.</title>
        <authorList>
            <person name="Kagale S."/>
            <person name="Koh C."/>
            <person name="Nixon J."/>
            <person name="Bollina V."/>
            <person name="Clarke W.E."/>
            <person name="Tuteja R."/>
            <person name="Spillane C."/>
            <person name="Robinson S.J."/>
            <person name="Links M.G."/>
            <person name="Clarke C."/>
            <person name="Higgins E.E."/>
            <person name="Huebert T."/>
            <person name="Sharpe A.G."/>
            <person name="Parkin I.A."/>
        </authorList>
    </citation>
    <scope>NUCLEOTIDE SEQUENCE [LARGE SCALE GENOMIC DNA]</scope>
    <source>
        <strain evidence="8">cv. DH55</strain>
    </source>
</reference>
<dbReference type="SUPFAM" id="SSF55455">
    <property type="entry name" value="SRF-like"/>
    <property type="match status" value="1"/>
</dbReference>
<dbReference type="Gene3D" id="3.40.1810.10">
    <property type="entry name" value="Transcription factor, MADS-box"/>
    <property type="match status" value="1"/>
</dbReference>
<evidence type="ECO:0000256" key="5">
    <source>
        <dbReference type="ARBA" id="ARBA00023242"/>
    </source>
</evidence>
<evidence type="ECO:0000256" key="6">
    <source>
        <dbReference type="SAM" id="Coils"/>
    </source>
</evidence>
<dbReference type="InterPro" id="IPR033897">
    <property type="entry name" value="SRF-like_MADS-box"/>
</dbReference>
<evidence type="ECO:0000313" key="8">
    <source>
        <dbReference type="Proteomes" id="UP000694864"/>
    </source>
</evidence>
<dbReference type="PANTHER" id="PTHR11945:SF702">
    <property type="entry name" value="AGAMOUS-LIKE 83-RELATED"/>
    <property type="match status" value="1"/>
</dbReference>
<keyword evidence="6" id="KW-0175">Coiled coil</keyword>
<keyword evidence="8" id="KW-1185">Reference proteome</keyword>
<reference evidence="9" key="2">
    <citation type="submission" date="2025-08" db="UniProtKB">
        <authorList>
            <consortium name="RefSeq"/>
        </authorList>
    </citation>
    <scope>IDENTIFICATION</scope>
    <source>
        <tissue evidence="9">Leaf</tissue>
    </source>
</reference>
<dbReference type="PRINTS" id="PR00404">
    <property type="entry name" value="MADSDOMAIN"/>
</dbReference>
<feature type="coiled-coil region" evidence="6">
    <location>
        <begin position="88"/>
        <end position="115"/>
    </location>
</feature>
<dbReference type="CDD" id="cd00266">
    <property type="entry name" value="MADS_SRF_like"/>
    <property type="match status" value="1"/>
</dbReference>
<evidence type="ECO:0000256" key="2">
    <source>
        <dbReference type="ARBA" id="ARBA00023015"/>
    </source>
</evidence>
<keyword evidence="5" id="KW-0539">Nucleus</keyword>
<gene>
    <name evidence="9" type="primary">LOC104733652</name>
</gene>
<organism evidence="8 9">
    <name type="scientific">Camelina sativa</name>
    <name type="common">False flax</name>
    <name type="synonym">Myagrum sativum</name>
    <dbReference type="NCBI Taxonomy" id="90675"/>
    <lineage>
        <taxon>Eukaryota</taxon>
        <taxon>Viridiplantae</taxon>
        <taxon>Streptophyta</taxon>
        <taxon>Embryophyta</taxon>
        <taxon>Tracheophyta</taxon>
        <taxon>Spermatophyta</taxon>
        <taxon>Magnoliopsida</taxon>
        <taxon>eudicotyledons</taxon>
        <taxon>Gunneridae</taxon>
        <taxon>Pentapetalae</taxon>
        <taxon>rosids</taxon>
        <taxon>malvids</taxon>
        <taxon>Brassicales</taxon>
        <taxon>Brassicaceae</taxon>
        <taxon>Camelineae</taxon>
        <taxon>Camelina</taxon>
    </lineage>
</organism>
<evidence type="ECO:0000256" key="3">
    <source>
        <dbReference type="ARBA" id="ARBA00023125"/>
    </source>
</evidence>
<sequence>MGGKRKKIPMKKIEKKESRAVAFSKRRTGLYRKASKLCLLSGAQMAILTTPCSSNSHASFYSSVDGVVAAFLNDQHEDLAESEDPEELRGAIDSMSKLLKNLKELRDRVDSVNQRDHQDDVKNNNIKKEDLVLHETLNLQSTSAISDSLPIDHFNKIAKEQDQIMATGNLG</sequence>
<evidence type="ECO:0000256" key="1">
    <source>
        <dbReference type="ARBA" id="ARBA00004123"/>
    </source>
</evidence>
<protein>
    <submittedName>
        <fullName evidence="9">Agamous-like MADS-box protein AGL97</fullName>
    </submittedName>
</protein>
<dbReference type="SMART" id="SM00432">
    <property type="entry name" value="MADS"/>
    <property type="match status" value="1"/>
</dbReference>
<dbReference type="Pfam" id="PF00319">
    <property type="entry name" value="SRF-TF"/>
    <property type="match status" value="1"/>
</dbReference>
<dbReference type="Proteomes" id="UP000694864">
    <property type="component" value="Chromosome 12"/>
</dbReference>
<proteinExistence type="predicted"/>
<dbReference type="GeneID" id="104733652"/>
<dbReference type="PANTHER" id="PTHR11945">
    <property type="entry name" value="MADS BOX PROTEIN"/>
    <property type="match status" value="1"/>
</dbReference>
<keyword evidence="2" id="KW-0805">Transcription regulation</keyword>
<dbReference type="RefSeq" id="XP_010451518.1">
    <property type="nucleotide sequence ID" value="XM_010453216.1"/>
</dbReference>
<dbReference type="InterPro" id="IPR036879">
    <property type="entry name" value="TF_MADSbox_sf"/>
</dbReference>
<evidence type="ECO:0000259" key="7">
    <source>
        <dbReference type="PROSITE" id="PS50066"/>
    </source>
</evidence>
<evidence type="ECO:0000313" key="9">
    <source>
        <dbReference type="RefSeq" id="XP_010451518.1"/>
    </source>
</evidence>
<comment type="subcellular location">
    <subcellularLocation>
        <location evidence="1">Nucleus</location>
    </subcellularLocation>
</comment>
<keyword evidence="3" id="KW-0238">DNA-binding</keyword>
<keyword evidence="4" id="KW-0804">Transcription</keyword>
<name>A0ABM0V6A9_CAMSA</name>
<accession>A0ABM0V6A9</accession>